<evidence type="ECO:0000313" key="7">
    <source>
        <dbReference type="EMBL" id="CZR66656.1"/>
    </source>
</evidence>
<proteinExistence type="predicted"/>
<dbReference type="InterPro" id="IPR007219">
    <property type="entry name" value="XnlR_reg_dom"/>
</dbReference>
<evidence type="ECO:0000256" key="1">
    <source>
        <dbReference type="ARBA" id="ARBA00022723"/>
    </source>
</evidence>
<dbReference type="PROSITE" id="PS50048">
    <property type="entry name" value="ZN2_CY6_FUNGAL_2"/>
    <property type="match status" value="1"/>
</dbReference>
<dbReference type="CDD" id="cd14654">
    <property type="entry name" value="ZIP_Gal4"/>
    <property type="match status" value="1"/>
</dbReference>
<dbReference type="PROSITE" id="PS00463">
    <property type="entry name" value="ZN2_CY6_FUNGAL_1"/>
    <property type="match status" value="1"/>
</dbReference>
<dbReference type="InterPro" id="IPR051127">
    <property type="entry name" value="Fungal_SecMet_Regulators"/>
</dbReference>
<evidence type="ECO:0000256" key="3">
    <source>
        <dbReference type="ARBA" id="ARBA00023163"/>
    </source>
</evidence>
<evidence type="ECO:0000259" key="6">
    <source>
        <dbReference type="PROSITE" id="PS50048"/>
    </source>
</evidence>
<keyword evidence="1" id="KW-0479">Metal-binding</keyword>
<dbReference type="GO" id="GO:0008270">
    <property type="term" value="F:zinc ion binding"/>
    <property type="evidence" value="ECO:0007669"/>
    <property type="project" value="InterPro"/>
</dbReference>
<dbReference type="SUPFAM" id="SSF57701">
    <property type="entry name" value="Zn2/Cys6 DNA-binding domain"/>
    <property type="match status" value="1"/>
</dbReference>
<evidence type="ECO:0000256" key="5">
    <source>
        <dbReference type="SAM" id="MobiDB-lite"/>
    </source>
</evidence>
<feature type="domain" description="Zn(2)-C6 fungal-type" evidence="6">
    <location>
        <begin position="9"/>
        <end position="39"/>
    </location>
</feature>
<dbReference type="Pfam" id="PF04082">
    <property type="entry name" value="Fungal_trans"/>
    <property type="match status" value="1"/>
</dbReference>
<keyword evidence="2" id="KW-0805">Transcription regulation</keyword>
<keyword evidence="8" id="KW-1185">Reference proteome</keyword>
<keyword evidence="3" id="KW-0804">Transcription</keyword>
<dbReference type="Proteomes" id="UP000184330">
    <property type="component" value="Unassembled WGS sequence"/>
</dbReference>
<dbReference type="Gene3D" id="4.10.240.10">
    <property type="entry name" value="Zn(2)-C6 fungal-type DNA-binding domain"/>
    <property type="match status" value="1"/>
</dbReference>
<dbReference type="CDD" id="cd00067">
    <property type="entry name" value="GAL4"/>
    <property type="match status" value="1"/>
</dbReference>
<reference evidence="7 8" key="1">
    <citation type="submission" date="2016-03" db="EMBL/GenBank/DDBJ databases">
        <authorList>
            <person name="Ploux O."/>
        </authorList>
    </citation>
    <scope>NUCLEOTIDE SEQUENCE [LARGE SCALE GENOMIC DNA]</scope>
    <source>
        <strain evidence="7 8">UAMH 11012</strain>
    </source>
</reference>
<evidence type="ECO:0000313" key="8">
    <source>
        <dbReference type="Proteomes" id="UP000184330"/>
    </source>
</evidence>
<gene>
    <name evidence="7" type="ORF">PAC_16557</name>
</gene>
<dbReference type="InterPro" id="IPR005600">
    <property type="entry name" value="Gal4_dimer_dom"/>
</dbReference>
<keyword evidence="4" id="KW-0539">Nucleus</keyword>
<protein>
    <recommendedName>
        <fullName evidence="6">Zn(2)-C6 fungal-type domain-containing protein</fullName>
    </recommendedName>
</protein>
<dbReference type="CDD" id="cd12148">
    <property type="entry name" value="fungal_TF_MHR"/>
    <property type="match status" value="1"/>
</dbReference>
<sequence length="774" mass="87749">MPLMKADQACKECRRRKSKCNRGIPTCSLCIRYRRHCLYEKHSRTPLTRKHLTEVEERLERAEALLARARLLPPRTSQPAPSPDDFDSLVPLIQHDLSATFDFSNLEDPFSGSSNPFTPNLTNFQQDEAPQYFNPVASHVSADSLPHHVTSSTHASNVLPDRDFYQNAEAATTEDHTSSSLLECPPMDDFEWDERHVPFRELADQDLSSWASKSSENGEIQENVIDGMASLTVDDREAGYLGVASGAALLRIIDPLPASRKKATSSRHRLERFSSGSAAMTAPLYEQPNPNRQILDSMIDSYFRVYHLNYPIVHEPTFRAQYSEVIPRPNGDCWIILAYVVAAIGVFTTATSSLDNTDLTLFAQAKSLFSINFLEAGNLTLVQALTLISNYQQKRNMPNSGYNYTGLAHRMAMGLGLHKEFQGWNISPLKMEIRRRVWWSLCVFDVGATITFSRPMTWPWRGSEVALPINISDRELTASSKSYPPEIAEITPYTAVRTQANFHRITNRIYTRVISKPLSTAKELLDLDDTLIGDWLYKLPPYFNEQSSIPPKYGFAHAVMRWRYRNLRIIMYRPFVIRKALYRASQQDDSIESSKTYERCLEEARSSIVAISEFWKTNEHTRVAAWYALYFLFQAALIPCICLRNSPLSPQAPDWRSQVRTTLATLTALSSVNSSSPRCHQVILKLCEPFLQHDDLIGEETGDTNAEQGLADHEDGQHGLGMSPIDESPQTQMNNMYPMMWPNINAYEADIVMQDDAWMEFLRGANPDFGDVGS</sequence>
<dbReference type="GO" id="GO:0000981">
    <property type="term" value="F:DNA-binding transcription factor activity, RNA polymerase II-specific"/>
    <property type="evidence" value="ECO:0007669"/>
    <property type="project" value="InterPro"/>
</dbReference>
<organism evidence="7 8">
    <name type="scientific">Phialocephala subalpina</name>
    <dbReference type="NCBI Taxonomy" id="576137"/>
    <lineage>
        <taxon>Eukaryota</taxon>
        <taxon>Fungi</taxon>
        <taxon>Dikarya</taxon>
        <taxon>Ascomycota</taxon>
        <taxon>Pezizomycotina</taxon>
        <taxon>Leotiomycetes</taxon>
        <taxon>Helotiales</taxon>
        <taxon>Mollisiaceae</taxon>
        <taxon>Phialocephala</taxon>
        <taxon>Phialocephala fortinii species complex</taxon>
    </lineage>
</organism>
<dbReference type="PANTHER" id="PTHR47424:SF2">
    <property type="entry name" value="TRANSCRIPTION FACTOR DOMAIN-CONTAINING PROTEIN-RELATED"/>
    <property type="match status" value="1"/>
</dbReference>
<evidence type="ECO:0000256" key="4">
    <source>
        <dbReference type="ARBA" id="ARBA00023242"/>
    </source>
</evidence>
<dbReference type="InterPro" id="IPR036864">
    <property type="entry name" value="Zn2-C6_fun-type_DNA-bd_sf"/>
</dbReference>
<evidence type="ECO:0000256" key="2">
    <source>
        <dbReference type="ARBA" id="ARBA00023015"/>
    </source>
</evidence>
<accession>A0A1L7XNZ6</accession>
<dbReference type="GO" id="GO:0006351">
    <property type="term" value="P:DNA-templated transcription"/>
    <property type="evidence" value="ECO:0007669"/>
    <property type="project" value="InterPro"/>
</dbReference>
<dbReference type="SMART" id="SM00066">
    <property type="entry name" value="GAL4"/>
    <property type="match status" value="1"/>
</dbReference>
<name>A0A1L7XNZ6_9HELO</name>
<dbReference type="SMART" id="SM00906">
    <property type="entry name" value="Fungal_trans"/>
    <property type="match status" value="1"/>
</dbReference>
<dbReference type="GO" id="GO:0000978">
    <property type="term" value="F:RNA polymerase II cis-regulatory region sequence-specific DNA binding"/>
    <property type="evidence" value="ECO:0007669"/>
    <property type="project" value="TreeGrafter"/>
</dbReference>
<dbReference type="GO" id="GO:0005634">
    <property type="term" value="C:nucleus"/>
    <property type="evidence" value="ECO:0007669"/>
    <property type="project" value="TreeGrafter"/>
</dbReference>
<dbReference type="Pfam" id="PF00172">
    <property type="entry name" value="Zn_clus"/>
    <property type="match status" value="1"/>
</dbReference>
<dbReference type="AlphaFoldDB" id="A0A1L7XNZ6"/>
<dbReference type="InterPro" id="IPR001138">
    <property type="entry name" value="Zn2Cys6_DnaBD"/>
</dbReference>
<dbReference type="EMBL" id="FJOG01000038">
    <property type="protein sequence ID" value="CZR66656.1"/>
    <property type="molecule type" value="Genomic_DNA"/>
</dbReference>
<dbReference type="OrthoDB" id="2283488at2759"/>
<dbReference type="GO" id="GO:0000435">
    <property type="term" value="P:positive regulation of transcription from RNA polymerase II promoter by galactose"/>
    <property type="evidence" value="ECO:0007669"/>
    <property type="project" value="TreeGrafter"/>
</dbReference>
<dbReference type="PANTHER" id="PTHR47424">
    <property type="entry name" value="REGULATORY PROTEIN GAL4"/>
    <property type="match status" value="1"/>
</dbReference>
<feature type="region of interest" description="Disordered" evidence="5">
    <location>
        <begin position="701"/>
        <end position="731"/>
    </location>
</feature>